<keyword evidence="3" id="KW-1185">Reference proteome</keyword>
<proteinExistence type="predicted"/>
<dbReference type="STRING" id="765912.Thimo_0399"/>
<name>L0GTX2_9GAMM</name>
<keyword evidence="1" id="KW-1133">Transmembrane helix</keyword>
<dbReference type="EMBL" id="CP003051">
    <property type="protein sequence ID" value="AGA89262.1"/>
    <property type="molecule type" value="Genomic_DNA"/>
</dbReference>
<dbReference type="RefSeq" id="WP_015279410.1">
    <property type="nucleotide sequence ID" value="NC_019940.1"/>
</dbReference>
<evidence type="ECO:0000313" key="2">
    <source>
        <dbReference type="EMBL" id="AGA89262.1"/>
    </source>
</evidence>
<feature type="transmembrane region" description="Helical" evidence="1">
    <location>
        <begin position="53"/>
        <end position="75"/>
    </location>
</feature>
<protein>
    <submittedName>
        <fullName evidence="2">Uncharacterized protein</fullName>
    </submittedName>
</protein>
<reference evidence="2 3" key="1">
    <citation type="submission" date="2011-09" db="EMBL/GenBank/DDBJ databases">
        <title>Complete sequence of chromosome of Thioflavicoccus mobilis 8321.</title>
        <authorList>
            <consortium name="US DOE Joint Genome Institute"/>
            <person name="Lucas S."/>
            <person name="Han J."/>
            <person name="Lapidus A."/>
            <person name="Cheng J.-F."/>
            <person name="Goodwin L."/>
            <person name="Pitluck S."/>
            <person name="Peters L."/>
            <person name="Ovchinnikova G."/>
            <person name="Lu M."/>
            <person name="Detter J.C."/>
            <person name="Han C."/>
            <person name="Tapia R."/>
            <person name="Land M."/>
            <person name="Hauser L."/>
            <person name="Kyrpides N."/>
            <person name="Ivanova N."/>
            <person name="Pagani I."/>
            <person name="Vogl K."/>
            <person name="Liu Z."/>
            <person name="Imhoff J."/>
            <person name="Thiel V."/>
            <person name="Frigaard N.-U."/>
            <person name="Bryant D."/>
            <person name="Woyke T."/>
        </authorList>
    </citation>
    <scope>NUCLEOTIDE SEQUENCE [LARGE SCALE GENOMIC DNA]</scope>
    <source>
        <strain evidence="2 3">8321</strain>
    </source>
</reference>
<dbReference type="HOGENOM" id="CLU_1219243_0_0_6"/>
<evidence type="ECO:0000313" key="3">
    <source>
        <dbReference type="Proteomes" id="UP000010816"/>
    </source>
</evidence>
<gene>
    <name evidence="2" type="ORF">Thimo_0399</name>
</gene>
<evidence type="ECO:0000256" key="1">
    <source>
        <dbReference type="SAM" id="Phobius"/>
    </source>
</evidence>
<keyword evidence="1" id="KW-0472">Membrane</keyword>
<dbReference type="Proteomes" id="UP000010816">
    <property type="component" value="Chromosome"/>
</dbReference>
<accession>L0GTX2</accession>
<sequence length="227" mass="26149">MINSLQETLKRWLPFWPAYWLLILVLPLVAYSYTSPEEFLRLLQLTPTQDKITITKCLFAPIVLLLAMVVSHVLVVSRLLSIEREVKEETIKLKVGEYTKIKIQGDYEIKATLVKVSKERLPADYEMIGEEDPLILTESATLSFYPSQMYCGRRVKKIQDYNTIAEETFVLPVNKNLEAEESVYFYQVKSTTDKAFFFYCSVDHVNIDAKEAELSAFSFFASKNSAN</sequence>
<dbReference type="KEGG" id="tmb:Thimo_0399"/>
<keyword evidence="1" id="KW-0812">Transmembrane</keyword>
<organism evidence="2 3">
    <name type="scientific">Thioflavicoccus mobilis 8321</name>
    <dbReference type="NCBI Taxonomy" id="765912"/>
    <lineage>
        <taxon>Bacteria</taxon>
        <taxon>Pseudomonadati</taxon>
        <taxon>Pseudomonadota</taxon>
        <taxon>Gammaproteobacteria</taxon>
        <taxon>Chromatiales</taxon>
        <taxon>Chromatiaceae</taxon>
        <taxon>Thioflavicoccus</taxon>
    </lineage>
</organism>
<feature type="transmembrane region" description="Helical" evidence="1">
    <location>
        <begin position="12"/>
        <end position="33"/>
    </location>
</feature>
<dbReference type="AlphaFoldDB" id="L0GTX2"/>